<dbReference type="OrthoDB" id="2904179at2759"/>
<comment type="caution">
    <text evidence="4">The sequence shown here is derived from an EMBL/GenBank/DDBJ whole genome shotgun (WGS) entry which is preliminary data.</text>
</comment>
<dbReference type="Gene3D" id="3.30.40.10">
    <property type="entry name" value="Zinc/RING finger domain, C3HC4 (zinc finger)"/>
    <property type="match status" value="1"/>
</dbReference>
<reference evidence="4 5" key="1">
    <citation type="journal article" date="2020" name="ISME J.">
        <title>Uncovering the hidden diversity of litter-decomposition mechanisms in mushroom-forming fungi.</title>
        <authorList>
            <person name="Floudas D."/>
            <person name="Bentzer J."/>
            <person name="Ahren D."/>
            <person name="Johansson T."/>
            <person name="Persson P."/>
            <person name="Tunlid A."/>
        </authorList>
    </citation>
    <scope>NUCLEOTIDE SEQUENCE [LARGE SCALE GENOMIC DNA]</scope>
    <source>
        <strain evidence="4 5">CBS 175.51</strain>
    </source>
</reference>
<dbReference type="GO" id="GO:0008270">
    <property type="term" value="F:zinc ion binding"/>
    <property type="evidence" value="ECO:0007669"/>
    <property type="project" value="UniProtKB-KW"/>
</dbReference>
<evidence type="ECO:0000256" key="3">
    <source>
        <dbReference type="ARBA" id="ARBA00022833"/>
    </source>
</evidence>
<organism evidence="4 5">
    <name type="scientific">Ephemerocybe angulata</name>
    <dbReference type="NCBI Taxonomy" id="980116"/>
    <lineage>
        <taxon>Eukaryota</taxon>
        <taxon>Fungi</taxon>
        <taxon>Dikarya</taxon>
        <taxon>Basidiomycota</taxon>
        <taxon>Agaricomycotina</taxon>
        <taxon>Agaricomycetes</taxon>
        <taxon>Agaricomycetidae</taxon>
        <taxon>Agaricales</taxon>
        <taxon>Agaricineae</taxon>
        <taxon>Psathyrellaceae</taxon>
        <taxon>Ephemerocybe</taxon>
    </lineage>
</organism>
<evidence type="ECO:0000256" key="2">
    <source>
        <dbReference type="ARBA" id="ARBA00022771"/>
    </source>
</evidence>
<accession>A0A8H5BJ00</accession>
<keyword evidence="3" id="KW-0862">Zinc</keyword>
<dbReference type="PROSITE" id="PS00518">
    <property type="entry name" value="ZF_RING_1"/>
    <property type="match status" value="1"/>
</dbReference>
<evidence type="ECO:0000313" key="5">
    <source>
        <dbReference type="Proteomes" id="UP000541558"/>
    </source>
</evidence>
<protein>
    <recommendedName>
        <fullName evidence="6">RING-type domain-containing protein</fullName>
    </recommendedName>
</protein>
<evidence type="ECO:0000256" key="1">
    <source>
        <dbReference type="ARBA" id="ARBA00022723"/>
    </source>
</evidence>
<keyword evidence="1" id="KW-0479">Metal-binding</keyword>
<keyword evidence="2" id="KW-0863">Zinc-finger</keyword>
<dbReference type="EMBL" id="JAACJK010000165">
    <property type="protein sequence ID" value="KAF5324009.1"/>
    <property type="molecule type" value="Genomic_DNA"/>
</dbReference>
<evidence type="ECO:0008006" key="6">
    <source>
        <dbReference type="Google" id="ProtNLM"/>
    </source>
</evidence>
<dbReference type="InterPro" id="IPR017907">
    <property type="entry name" value="Znf_RING_CS"/>
</dbReference>
<dbReference type="AlphaFoldDB" id="A0A8H5BJ00"/>
<dbReference type="InterPro" id="IPR013083">
    <property type="entry name" value="Znf_RING/FYVE/PHD"/>
</dbReference>
<dbReference type="Proteomes" id="UP000541558">
    <property type="component" value="Unassembled WGS sequence"/>
</dbReference>
<sequence length="100" mass="10916">MSTVTYTPIALPACFICNDGFHPVDLPAKRIVCGHCICPVCADQLLVRGSACPSKCRGNVAIRPREVRTLHVSITATTEDDDEEAALSVRLLIDVKYCNR</sequence>
<proteinExistence type="predicted"/>
<keyword evidence="5" id="KW-1185">Reference proteome</keyword>
<dbReference type="SUPFAM" id="SSF57850">
    <property type="entry name" value="RING/U-box"/>
    <property type="match status" value="1"/>
</dbReference>
<evidence type="ECO:0000313" key="4">
    <source>
        <dbReference type="EMBL" id="KAF5324009.1"/>
    </source>
</evidence>
<name>A0A8H5BJ00_9AGAR</name>
<gene>
    <name evidence="4" type="ORF">D9611_008261</name>
</gene>